<sequence length="402" mass="42282">MSEPSVAEQHAFLELAKQRWWSQVRSRLEARPRLVNCCPSGRWTALHQAAFAGDGGMILFLLSKGADATLRNRDGKTPLDIANESVRTLLRDLLSAPAPHADMAGPLFELGDLSLRRIDITLAPVTDGGAAGVQGGSAGVRTATLTCNLGGSGSFVVAGPPSATDFLRDLYGPDPALGFLGPTALVTLSDSARAAAEIPPAAHYFAFAYPMTAMGVRSDPVDLTRVLSTEDFDGLPVDEPWAHFVCMGGFCYFDRNRALVCAKALVEPNAADCTMTLEGPHEADPAALEALGAQGRLHDVANPALKGAGAVKFAWVNPGEAPGGKQLGGGMMWEHGAFVYTLAGPSSSNLTGIFFRVDPKPEAALIPLLPGRTVSSSIAASLGLTTQEVRQQQRAMSLLAEH</sequence>
<name>A0A7S3AI35_9EUKA</name>
<dbReference type="AlphaFoldDB" id="A0A7S3AI35"/>
<organism evidence="4">
    <name type="scientific">Haptolina ericina</name>
    <dbReference type="NCBI Taxonomy" id="156174"/>
    <lineage>
        <taxon>Eukaryota</taxon>
        <taxon>Haptista</taxon>
        <taxon>Haptophyta</taxon>
        <taxon>Prymnesiophyceae</taxon>
        <taxon>Prymnesiales</taxon>
        <taxon>Prymnesiaceae</taxon>
        <taxon>Haptolina</taxon>
    </lineage>
</organism>
<dbReference type="Gene3D" id="1.25.40.20">
    <property type="entry name" value="Ankyrin repeat-containing domain"/>
    <property type="match status" value="1"/>
</dbReference>
<proteinExistence type="predicted"/>
<gene>
    <name evidence="4" type="ORF">HERI1096_LOCUS4049</name>
</gene>
<evidence type="ECO:0000256" key="1">
    <source>
        <dbReference type="ARBA" id="ARBA00022737"/>
    </source>
</evidence>
<dbReference type="InterPro" id="IPR036770">
    <property type="entry name" value="Ankyrin_rpt-contain_sf"/>
</dbReference>
<feature type="repeat" description="ANK" evidence="3">
    <location>
        <begin position="41"/>
        <end position="73"/>
    </location>
</feature>
<keyword evidence="2 3" id="KW-0040">ANK repeat</keyword>
<dbReference type="PANTHER" id="PTHR24171:SF10">
    <property type="entry name" value="ANKYRIN REPEAT DOMAIN-CONTAINING PROTEIN 29-LIKE"/>
    <property type="match status" value="1"/>
</dbReference>
<accession>A0A7S3AI35</accession>
<reference evidence="4" key="1">
    <citation type="submission" date="2021-01" db="EMBL/GenBank/DDBJ databases">
        <authorList>
            <person name="Corre E."/>
            <person name="Pelletier E."/>
            <person name="Niang G."/>
            <person name="Scheremetjew M."/>
            <person name="Finn R."/>
            <person name="Kale V."/>
            <person name="Holt S."/>
            <person name="Cochrane G."/>
            <person name="Meng A."/>
            <person name="Brown T."/>
            <person name="Cohen L."/>
        </authorList>
    </citation>
    <scope>NUCLEOTIDE SEQUENCE</scope>
    <source>
        <strain evidence="4">CCMP281</strain>
    </source>
</reference>
<evidence type="ECO:0000256" key="3">
    <source>
        <dbReference type="PROSITE-ProRule" id="PRU00023"/>
    </source>
</evidence>
<keyword evidence="1" id="KW-0677">Repeat</keyword>
<dbReference type="PROSITE" id="PS50297">
    <property type="entry name" value="ANK_REP_REGION"/>
    <property type="match status" value="1"/>
</dbReference>
<dbReference type="InterPro" id="IPR002110">
    <property type="entry name" value="Ankyrin_rpt"/>
</dbReference>
<protein>
    <recommendedName>
        <fullName evidence="5">Ankyrin repeat domain-containing protein</fullName>
    </recommendedName>
</protein>
<dbReference type="PROSITE" id="PS50088">
    <property type="entry name" value="ANK_REPEAT"/>
    <property type="match status" value="1"/>
</dbReference>
<dbReference type="EMBL" id="HBHX01007320">
    <property type="protein sequence ID" value="CAE0103391.1"/>
    <property type="molecule type" value="Transcribed_RNA"/>
</dbReference>
<evidence type="ECO:0000256" key="2">
    <source>
        <dbReference type="ARBA" id="ARBA00023043"/>
    </source>
</evidence>
<dbReference type="SUPFAM" id="SSF48403">
    <property type="entry name" value="Ankyrin repeat"/>
    <property type="match status" value="1"/>
</dbReference>
<dbReference type="Pfam" id="PF13857">
    <property type="entry name" value="Ank_5"/>
    <property type="match status" value="1"/>
</dbReference>
<dbReference type="PANTHER" id="PTHR24171">
    <property type="entry name" value="ANKYRIN REPEAT DOMAIN-CONTAINING PROTEIN 39-RELATED"/>
    <property type="match status" value="1"/>
</dbReference>
<evidence type="ECO:0008006" key="5">
    <source>
        <dbReference type="Google" id="ProtNLM"/>
    </source>
</evidence>
<evidence type="ECO:0000313" key="4">
    <source>
        <dbReference type="EMBL" id="CAE0103391.1"/>
    </source>
</evidence>